<evidence type="ECO:0000313" key="3">
    <source>
        <dbReference type="Proteomes" id="UP000468735"/>
    </source>
</evidence>
<organism evidence="2 3">
    <name type="scientific">Actinomadura rudentiformis</name>
    <dbReference type="NCBI Taxonomy" id="359158"/>
    <lineage>
        <taxon>Bacteria</taxon>
        <taxon>Bacillati</taxon>
        <taxon>Actinomycetota</taxon>
        <taxon>Actinomycetes</taxon>
        <taxon>Streptosporangiales</taxon>
        <taxon>Thermomonosporaceae</taxon>
        <taxon>Actinomadura</taxon>
    </lineage>
</organism>
<dbReference type="RefSeq" id="WP_151565099.1">
    <property type="nucleotide sequence ID" value="NZ_WBMT01000015.1"/>
</dbReference>
<name>A0A6H9YPH8_9ACTN</name>
<dbReference type="InterPro" id="IPR032687">
    <property type="entry name" value="AraC-type_N"/>
</dbReference>
<dbReference type="OrthoDB" id="5241536at2"/>
<feature type="domain" description="HTH-type transcriptional regulator AraC-type N-terminal" evidence="1">
    <location>
        <begin position="27"/>
        <end position="100"/>
    </location>
</feature>
<proteinExistence type="predicted"/>
<reference evidence="2 3" key="1">
    <citation type="submission" date="2019-09" db="EMBL/GenBank/DDBJ databases">
        <title>Actinomadura physcomitrii sp. nov., a novel actinomycete isolated from moss [Physcomitrium sphaericum (Ludw) Fuernr].</title>
        <authorList>
            <person name="Zhuang X."/>
            <person name="Liu C."/>
        </authorList>
    </citation>
    <scope>NUCLEOTIDE SEQUENCE [LARGE SCALE GENOMIC DNA]</scope>
    <source>
        <strain evidence="2 3">HMC1</strain>
    </source>
</reference>
<gene>
    <name evidence="2" type="ORF">F8566_29415</name>
</gene>
<dbReference type="Proteomes" id="UP000468735">
    <property type="component" value="Unassembled WGS sequence"/>
</dbReference>
<evidence type="ECO:0000313" key="2">
    <source>
        <dbReference type="EMBL" id="KAB2344731.1"/>
    </source>
</evidence>
<dbReference type="AlphaFoldDB" id="A0A6H9YPH8"/>
<comment type="caution">
    <text evidence="2">The sequence shown here is derived from an EMBL/GenBank/DDBJ whole genome shotgun (WGS) entry which is preliminary data.</text>
</comment>
<evidence type="ECO:0000259" key="1">
    <source>
        <dbReference type="Pfam" id="PF12625"/>
    </source>
</evidence>
<keyword evidence="3" id="KW-1185">Reference proteome</keyword>
<accession>A0A6H9YPH8</accession>
<protein>
    <submittedName>
        <fullName evidence="2">AraC family transcriptional regulator</fullName>
    </submittedName>
</protein>
<dbReference type="EMBL" id="WBMT01000015">
    <property type="protein sequence ID" value="KAB2344731.1"/>
    <property type="molecule type" value="Genomic_DNA"/>
</dbReference>
<sequence>MPIAPSRTIAIHFVDSALRGARERDIDVWPVLLRAGIPPALLGDSRARVTREQYAALSRGLWDTLDDEFLGLGDFTCKRGLVVLSSPDLATALRRAADFYGFPPCSASI</sequence>
<dbReference type="Pfam" id="PF12625">
    <property type="entry name" value="Arabinose_bd"/>
    <property type="match status" value="1"/>
</dbReference>